<evidence type="ECO:0000313" key="3">
    <source>
        <dbReference type="Proteomes" id="UP001501470"/>
    </source>
</evidence>
<reference evidence="2 3" key="1">
    <citation type="journal article" date="2019" name="Int. J. Syst. Evol. Microbiol.">
        <title>The Global Catalogue of Microorganisms (GCM) 10K type strain sequencing project: providing services to taxonomists for standard genome sequencing and annotation.</title>
        <authorList>
            <consortium name="The Broad Institute Genomics Platform"/>
            <consortium name="The Broad Institute Genome Sequencing Center for Infectious Disease"/>
            <person name="Wu L."/>
            <person name="Ma J."/>
        </authorList>
    </citation>
    <scope>NUCLEOTIDE SEQUENCE [LARGE SCALE GENOMIC DNA]</scope>
    <source>
        <strain evidence="2 3">JCM 15933</strain>
    </source>
</reference>
<dbReference type="InterPro" id="IPR027417">
    <property type="entry name" value="P-loop_NTPase"/>
</dbReference>
<dbReference type="Gene3D" id="3.40.50.300">
    <property type="entry name" value="P-loop containing nucleotide triphosphate hydrolases"/>
    <property type="match status" value="1"/>
</dbReference>
<name>A0ABN1ZJX2_9ACTN</name>
<gene>
    <name evidence="2" type="ORF">GCM10009827_005130</name>
</gene>
<dbReference type="CDD" id="cd00009">
    <property type="entry name" value="AAA"/>
    <property type="match status" value="1"/>
</dbReference>
<dbReference type="SUPFAM" id="SSF52540">
    <property type="entry name" value="P-loop containing nucleoside triphosphate hydrolases"/>
    <property type="match status" value="1"/>
</dbReference>
<accession>A0ABN1ZJX2</accession>
<organism evidence="2 3">
    <name type="scientific">Dactylosporangium maewongense</name>
    <dbReference type="NCBI Taxonomy" id="634393"/>
    <lineage>
        <taxon>Bacteria</taxon>
        <taxon>Bacillati</taxon>
        <taxon>Actinomycetota</taxon>
        <taxon>Actinomycetes</taxon>
        <taxon>Micromonosporales</taxon>
        <taxon>Micromonosporaceae</taxon>
        <taxon>Dactylosporangium</taxon>
    </lineage>
</organism>
<evidence type="ECO:0000259" key="1">
    <source>
        <dbReference type="SMART" id="SM00382"/>
    </source>
</evidence>
<protein>
    <submittedName>
        <fullName evidence="2">MoxR family ATPase</fullName>
    </submittedName>
</protein>
<evidence type="ECO:0000313" key="2">
    <source>
        <dbReference type="EMBL" id="GAA1500168.1"/>
    </source>
</evidence>
<dbReference type="SMART" id="SM00382">
    <property type="entry name" value="AAA"/>
    <property type="match status" value="1"/>
</dbReference>
<dbReference type="Pfam" id="PF07728">
    <property type="entry name" value="AAA_5"/>
    <property type="match status" value="1"/>
</dbReference>
<sequence length="316" mass="35252">MYVHTVDTSMRLRADRPAPEVQDIEDVEVHPIAEQDPPVRQMRPEPYLLTPQLCEAVNVAITLGRPLLLQGDPGVGKTRLAHAVAYRLGLPLEQAHIKSTSRGRDLLYIFDAVRRLSDAQLGGVGGAPLPDQAAYVRFGALGRAIVRASYGRRCVLLIDEIDKADLDFPNDLLRELDELRFDIDEVPGARHLVPPDRADLRPIIIVTNNEEKQLPGAFLRRCVFHFVEFPDDSLDAILQMHGIRSQSLRHNAIEVVRRLRGMGLNRAPGLSELLDWADCLQADDADPARLHTLPNGGALIKQRDDQLKARERLSAP</sequence>
<keyword evidence="3" id="KW-1185">Reference proteome</keyword>
<dbReference type="EMBL" id="BAAAQD010000001">
    <property type="protein sequence ID" value="GAA1500168.1"/>
    <property type="molecule type" value="Genomic_DNA"/>
</dbReference>
<dbReference type="Proteomes" id="UP001501470">
    <property type="component" value="Unassembled WGS sequence"/>
</dbReference>
<comment type="caution">
    <text evidence="2">The sequence shown here is derived from an EMBL/GenBank/DDBJ whole genome shotgun (WGS) entry which is preliminary data.</text>
</comment>
<dbReference type="InterPro" id="IPR003593">
    <property type="entry name" value="AAA+_ATPase"/>
</dbReference>
<proteinExistence type="predicted"/>
<dbReference type="RefSeq" id="WP_344499034.1">
    <property type="nucleotide sequence ID" value="NZ_BAAAQD010000001.1"/>
</dbReference>
<dbReference type="InterPro" id="IPR011704">
    <property type="entry name" value="ATPase_dyneun-rel_AAA"/>
</dbReference>
<feature type="domain" description="AAA+ ATPase" evidence="1">
    <location>
        <begin position="63"/>
        <end position="231"/>
    </location>
</feature>